<evidence type="ECO:0000313" key="11">
    <source>
        <dbReference type="Proteomes" id="UP000273044"/>
    </source>
</evidence>
<keyword evidence="6 8" id="KW-0472">Membrane</keyword>
<feature type="transmembrane region" description="Helical" evidence="8">
    <location>
        <begin position="366"/>
        <end position="389"/>
    </location>
</feature>
<feature type="transmembrane region" description="Helical" evidence="8">
    <location>
        <begin position="409"/>
        <end position="437"/>
    </location>
</feature>
<accession>A0A448N0N6</accession>
<keyword evidence="2" id="KW-0813">Transport</keyword>
<protein>
    <submittedName>
        <fullName evidence="10">Enterobactin exporter EntS</fullName>
    </submittedName>
</protein>
<feature type="compositionally biased region" description="Polar residues" evidence="7">
    <location>
        <begin position="14"/>
        <end position="25"/>
    </location>
</feature>
<evidence type="ECO:0000256" key="4">
    <source>
        <dbReference type="ARBA" id="ARBA00022692"/>
    </source>
</evidence>
<evidence type="ECO:0000256" key="5">
    <source>
        <dbReference type="ARBA" id="ARBA00022989"/>
    </source>
</evidence>
<evidence type="ECO:0000256" key="8">
    <source>
        <dbReference type="SAM" id="Phobius"/>
    </source>
</evidence>
<feature type="domain" description="Major facilitator superfamily (MFS) profile" evidence="9">
    <location>
        <begin position="34"/>
        <end position="444"/>
    </location>
</feature>
<reference evidence="10 11" key="1">
    <citation type="submission" date="2018-12" db="EMBL/GenBank/DDBJ databases">
        <authorList>
            <consortium name="Pathogen Informatics"/>
        </authorList>
    </citation>
    <scope>NUCLEOTIDE SEQUENCE [LARGE SCALE GENOMIC DNA]</scope>
    <source>
        <strain evidence="10 11">NCTC12967</strain>
    </source>
</reference>
<dbReference type="GO" id="GO:0022857">
    <property type="term" value="F:transmembrane transporter activity"/>
    <property type="evidence" value="ECO:0007669"/>
    <property type="project" value="InterPro"/>
</dbReference>
<feature type="transmembrane region" description="Helical" evidence="8">
    <location>
        <begin position="306"/>
        <end position="323"/>
    </location>
</feature>
<evidence type="ECO:0000256" key="6">
    <source>
        <dbReference type="ARBA" id="ARBA00023136"/>
    </source>
</evidence>
<dbReference type="InterPro" id="IPR011701">
    <property type="entry name" value="MFS"/>
</dbReference>
<dbReference type="InterPro" id="IPR020846">
    <property type="entry name" value="MFS_dom"/>
</dbReference>
<evidence type="ECO:0000256" key="1">
    <source>
        <dbReference type="ARBA" id="ARBA00004651"/>
    </source>
</evidence>
<comment type="subcellular location">
    <subcellularLocation>
        <location evidence="1">Cell membrane</location>
        <topology evidence="1">Multi-pass membrane protein</topology>
    </subcellularLocation>
</comment>
<feature type="transmembrane region" description="Helical" evidence="8">
    <location>
        <begin position="37"/>
        <end position="60"/>
    </location>
</feature>
<organism evidence="10 11">
    <name type="scientific">Arachnia propionica</name>
    <dbReference type="NCBI Taxonomy" id="1750"/>
    <lineage>
        <taxon>Bacteria</taxon>
        <taxon>Bacillati</taxon>
        <taxon>Actinomycetota</taxon>
        <taxon>Actinomycetes</taxon>
        <taxon>Propionibacteriales</taxon>
        <taxon>Propionibacteriaceae</taxon>
        <taxon>Arachnia</taxon>
    </lineage>
</organism>
<evidence type="ECO:0000256" key="7">
    <source>
        <dbReference type="SAM" id="MobiDB-lite"/>
    </source>
</evidence>
<feature type="transmembrane region" description="Helical" evidence="8">
    <location>
        <begin position="66"/>
        <end position="87"/>
    </location>
</feature>
<sequence>MSAATQLPEDADTLSGTPSPGPSTDTRSRRHFRSFMVIWAAQLVARVGNGLTAFGLGVYVYQQSGLSTAVSLVTLAAFLPSLLLSPFGGVLADRYDRRLLMIFGDTFSALGLLAMIVAFHTDFASVPVICACVALSSVFSSVMDPAYRATVTDLLTPEQYARAGGLVQLASASQYLISPAIAGLLMASSGITTVLTIDIATMVLTVACMLLVWRTVKTPPRRTTTGFWADFRQGISFLRQHSGITVLMTLITVVTFCMGFLQTLLTPMLLDLTDESTLGAVRSVAAVGMIVASLIIGVFNMKGAHLTYITCFLAAGGVLIFLLGTTTSILAIGVLAFAFFMTLPPLNTSVEVIARSSIPNETQGKVWGLMGLISQLGYVVAYAVSGVLADSVFNPLLREGGALADSLGALIGVGTSRGIGFMLMIVGVLLIGMAVAIPRARSIRSLQNNLPLTEKKGV</sequence>
<dbReference type="InterPro" id="IPR036259">
    <property type="entry name" value="MFS_trans_sf"/>
</dbReference>
<dbReference type="CDD" id="cd06173">
    <property type="entry name" value="MFS_MefA_like"/>
    <property type="match status" value="1"/>
</dbReference>
<proteinExistence type="predicted"/>
<feature type="transmembrane region" description="Helical" evidence="8">
    <location>
        <begin position="163"/>
        <end position="185"/>
    </location>
</feature>
<feature type="transmembrane region" description="Helical" evidence="8">
    <location>
        <begin position="281"/>
        <end position="299"/>
    </location>
</feature>
<feature type="transmembrane region" description="Helical" evidence="8">
    <location>
        <begin position="99"/>
        <end position="118"/>
    </location>
</feature>
<dbReference type="AlphaFoldDB" id="A0A448N0N6"/>
<evidence type="ECO:0000256" key="2">
    <source>
        <dbReference type="ARBA" id="ARBA00022448"/>
    </source>
</evidence>
<evidence type="ECO:0000259" key="9">
    <source>
        <dbReference type="PROSITE" id="PS50850"/>
    </source>
</evidence>
<keyword evidence="5 8" id="KW-1133">Transmembrane helix</keyword>
<feature type="transmembrane region" description="Helical" evidence="8">
    <location>
        <begin position="242"/>
        <end position="261"/>
    </location>
</feature>
<keyword evidence="11" id="KW-1185">Reference proteome</keyword>
<dbReference type="GeneID" id="64407716"/>
<dbReference type="Proteomes" id="UP000273044">
    <property type="component" value="Chromosome"/>
</dbReference>
<evidence type="ECO:0000313" key="10">
    <source>
        <dbReference type="EMBL" id="VEH70966.1"/>
    </source>
</evidence>
<feature type="transmembrane region" description="Helical" evidence="8">
    <location>
        <begin position="124"/>
        <end position="142"/>
    </location>
</feature>
<dbReference type="SUPFAM" id="SSF103473">
    <property type="entry name" value="MFS general substrate transporter"/>
    <property type="match status" value="1"/>
</dbReference>
<gene>
    <name evidence="10" type="ORF">NCTC12967_02275</name>
</gene>
<dbReference type="Pfam" id="PF07690">
    <property type="entry name" value="MFS_1"/>
    <property type="match status" value="1"/>
</dbReference>
<feature type="transmembrane region" description="Helical" evidence="8">
    <location>
        <begin position="191"/>
        <end position="213"/>
    </location>
</feature>
<feature type="region of interest" description="Disordered" evidence="7">
    <location>
        <begin position="1"/>
        <end position="28"/>
    </location>
</feature>
<keyword evidence="3" id="KW-1003">Cell membrane</keyword>
<name>A0A448N0N6_9ACTN</name>
<dbReference type="EMBL" id="LR134406">
    <property type="protein sequence ID" value="VEH70966.1"/>
    <property type="molecule type" value="Genomic_DNA"/>
</dbReference>
<dbReference type="Gene3D" id="1.20.1250.20">
    <property type="entry name" value="MFS general substrate transporter like domains"/>
    <property type="match status" value="1"/>
</dbReference>
<dbReference type="PROSITE" id="PS50850">
    <property type="entry name" value="MFS"/>
    <property type="match status" value="1"/>
</dbReference>
<keyword evidence="4 8" id="KW-0812">Transmembrane</keyword>
<dbReference type="PANTHER" id="PTHR43266:SF2">
    <property type="entry name" value="MAJOR FACILITATOR SUPERFAMILY (MFS) PROFILE DOMAIN-CONTAINING PROTEIN"/>
    <property type="match status" value="1"/>
</dbReference>
<dbReference type="GO" id="GO:0005886">
    <property type="term" value="C:plasma membrane"/>
    <property type="evidence" value="ECO:0007669"/>
    <property type="project" value="UniProtKB-SubCell"/>
</dbReference>
<dbReference type="RefSeq" id="WP_061787913.1">
    <property type="nucleotide sequence ID" value="NZ_CAUVFS010000012.1"/>
</dbReference>
<feature type="transmembrane region" description="Helical" evidence="8">
    <location>
        <begin position="329"/>
        <end position="354"/>
    </location>
</feature>
<evidence type="ECO:0000256" key="3">
    <source>
        <dbReference type="ARBA" id="ARBA00022475"/>
    </source>
</evidence>
<dbReference type="PANTHER" id="PTHR43266">
    <property type="entry name" value="MACROLIDE-EFFLUX PROTEIN"/>
    <property type="match status" value="1"/>
</dbReference>